<gene>
    <name evidence="10" type="ORF">DICVIV_05450</name>
</gene>
<evidence type="ECO:0000256" key="7">
    <source>
        <dbReference type="ARBA" id="ARBA00044187"/>
    </source>
</evidence>
<feature type="domain" description="THIF-type NAD/FAD binding fold" evidence="9">
    <location>
        <begin position="21"/>
        <end position="278"/>
    </location>
</feature>
<dbReference type="PANTHER" id="PTHR10953:SF162">
    <property type="entry name" value="SUMO-ACTIVATING ENZYME SUBUNIT 1"/>
    <property type="match status" value="1"/>
</dbReference>
<dbReference type="InterPro" id="IPR045886">
    <property type="entry name" value="ThiF/MoeB/HesA"/>
</dbReference>
<accession>A0A0D8Y1I7</accession>
<evidence type="ECO:0000256" key="5">
    <source>
        <dbReference type="ARBA" id="ARBA00023242"/>
    </source>
</evidence>
<name>A0A0D8Y1I7_DICVI</name>
<comment type="subcellular location">
    <subcellularLocation>
        <location evidence="1">Nucleus</location>
    </subcellularLocation>
</comment>
<dbReference type="GO" id="GO:0019948">
    <property type="term" value="F:SUMO activating enzyme activity"/>
    <property type="evidence" value="ECO:0007669"/>
    <property type="project" value="TreeGrafter"/>
</dbReference>
<evidence type="ECO:0000256" key="4">
    <source>
        <dbReference type="ARBA" id="ARBA00022786"/>
    </source>
</evidence>
<evidence type="ECO:0000256" key="2">
    <source>
        <dbReference type="ARBA" id="ARBA00004718"/>
    </source>
</evidence>
<keyword evidence="11" id="KW-1185">Reference proteome</keyword>
<dbReference type="InterPro" id="IPR000594">
    <property type="entry name" value="ThiF_NAD_FAD-bd"/>
</dbReference>
<dbReference type="GO" id="GO:0005737">
    <property type="term" value="C:cytoplasm"/>
    <property type="evidence" value="ECO:0007669"/>
    <property type="project" value="TreeGrafter"/>
</dbReference>
<dbReference type="SUPFAM" id="SSF69572">
    <property type="entry name" value="Activating enzymes of the ubiquitin-like proteins"/>
    <property type="match status" value="1"/>
</dbReference>
<keyword evidence="4" id="KW-0833">Ubl conjugation pathway</keyword>
<keyword evidence="5" id="KW-0539">Nucleus</keyword>
<dbReference type="Gene3D" id="3.40.50.720">
    <property type="entry name" value="NAD(P)-binding Rossmann-like Domain"/>
    <property type="match status" value="1"/>
</dbReference>
<dbReference type="Pfam" id="PF00899">
    <property type="entry name" value="ThiF"/>
    <property type="match status" value="1"/>
</dbReference>
<protein>
    <recommendedName>
        <fullName evidence="7">SUMO-activating enzyme subunit 1</fullName>
    </recommendedName>
    <alternativeName>
        <fullName evidence="8">Ubiquitin-like 1-activating enzyme E1A</fullName>
    </alternativeName>
</protein>
<comment type="subunit">
    <text evidence="6">Heterodimer of SAE1 and UBA2/SAE2. The heterodimer corresponds to the two domains that are encoded on a single polypeptide chain in ubiquitin-activating enzyme E1. Interacts with UBE2I.</text>
</comment>
<dbReference type="AlphaFoldDB" id="A0A0D8Y1I7"/>
<comment type="pathway">
    <text evidence="2">Protein modification; protein sumoylation.</text>
</comment>
<dbReference type="InterPro" id="IPR035985">
    <property type="entry name" value="Ubiquitin-activating_enz"/>
</dbReference>
<sequence>MLNSESGNGSVGLSKAETELYDRQIRLWGIEAQKKLRVANGLVCGLCGVGAEMVKNLMLCGLRSLTLMDDRVVTREDFDSNFLIDIDSLGNNRARASSSKAQALNPMVKLEVVESGMTNISSDFLSQFSLVVLCDQMYDVVVKCNDMCRDLNIRFISCNVFGWMGYAFFDFNNHFFLSAVGKKQEIVYDDNDVDNTSHTNVALDVEEDIVKKVLLANLDLENQSVQPEKFDYFFGPQLSPVCAIVGGLAGQEAIKALSENEHPLSNVFIYSALDSTGIMCRLPSLE</sequence>
<dbReference type="Proteomes" id="UP000053766">
    <property type="component" value="Unassembled WGS sequence"/>
</dbReference>
<dbReference type="STRING" id="29172.A0A0D8Y1I7"/>
<dbReference type="OrthoDB" id="10252231at2759"/>
<organism evidence="10 11">
    <name type="scientific">Dictyocaulus viviparus</name>
    <name type="common">Bovine lungworm</name>
    <dbReference type="NCBI Taxonomy" id="29172"/>
    <lineage>
        <taxon>Eukaryota</taxon>
        <taxon>Metazoa</taxon>
        <taxon>Ecdysozoa</taxon>
        <taxon>Nematoda</taxon>
        <taxon>Chromadorea</taxon>
        <taxon>Rhabditida</taxon>
        <taxon>Rhabditina</taxon>
        <taxon>Rhabditomorpha</taxon>
        <taxon>Strongyloidea</taxon>
        <taxon>Metastrongylidae</taxon>
        <taxon>Dictyocaulus</taxon>
    </lineage>
</organism>
<dbReference type="PANTHER" id="PTHR10953">
    <property type="entry name" value="UBIQUITIN-ACTIVATING ENZYME E1"/>
    <property type="match status" value="1"/>
</dbReference>
<proteinExistence type="inferred from homology"/>
<evidence type="ECO:0000259" key="9">
    <source>
        <dbReference type="Pfam" id="PF00899"/>
    </source>
</evidence>
<reference evidence="11" key="2">
    <citation type="journal article" date="2016" name="Sci. Rep.">
        <title>Dictyocaulus viviparus genome, variome and transcriptome elucidate lungworm biology and support future intervention.</title>
        <authorList>
            <person name="McNulty S.N."/>
            <person name="Strube C."/>
            <person name="Rosa B.A."/>
            <person name="Martin J.C."/>
            <person name="Tyagi R."/>
            <person name="Choi Y.J."/>
            <person name="Wang Q."/>
            <person name="Hallsworth Pepin K."/>
            <person name="Zhang X."/>
            <person name="Ozersky P."/>
            <person name="Wilson R.K."/>
            <person name="Sternberg P.W."/>
            <person name="Gasser R.B."/>
            <person name="Mitreva M."/>
        </authorList>
    </citation>
    <scope>NUCLEOTIDE SEQUENCE [LARGE SCALE GENOMIC DNA]</scope>
    <source>
        <strain evidence="11">HannoverDv2000</strain>
    </source>
</reference>
<dbReference type="EMBL" id="KN716267">
    <property type="protein sequence ID" value="KJH48466.1"/>
    <property type="molecule type" value="Genomic_DNA"/>
</dbReference>
<reference evidence="10 11" key="1">
    <citation type="submission" date="2013-11" db="EMBL/GenBank/DDBJ databases">
        <title>Draft genome of the bovine lungworm Dictyocaulus viviparus.</title>
        <authorList>
            <person name="Mitreva M."/>
        </authorList>
    </citation>
    <scope>NUCLEOTIDE SEQUENCE [LARGE SCALE GENOMIC DNA]</scope>
    <source>
        <strain evidence="10 11">HannoverDv2000</strain>
    </source>
</reference>
<dbReference type="PRINTS" id="PR01849">
    <property type="entry name" value="UBIQUITINACT"/>
</dbReference>
<evidence type="ECO:0000256" key="3">
    <source>
        <dbReference type="ARBA" id="ARBA00005673"/>
    </source>
</evidence>
<evidence type="ECO:0000313" key="10">
    <source>
        <dbReference type="EMBL" id="KJH48466.1"/>
    </source>
</evidence>
<evidence type="ECO:0000256" key="8">
    <source>
        <dbReference type="ARBA" id="ARBA00044354"/>
    </source>
</evidence>
<dbReference type="InterPro" id="IPR000011">
    <property type="entry name" value="UBQ/SUMO-activ_enz_E1-like"/>
</dbReference>
<comment type="similarity">
    <text evidence="3">Belongs to the ubiquitin-activating E1 family.</text>
</comment>
<dbReference type="GO" id="GO:0016925">
    <property type="term" value="P:protein sumoylation"/>
    <property type="evidence" value="ECO:0007669"/>
    <property type="project" value="TreeGrafter"/>
</dbReference>
<dbReference type="GO" id="GO:0031510">
    <property type="term" value="C:SUMO activating enzyme complex"/>
    <property type="evidence" value="ECO:0007669"/>
    <property type="project" value="TreeGrafter"/>
</dbReference>
<evidence type="ECO:0000256" key="6">
    <source>
        <dbReference type="ARBA" id="ARBA00026003"/>
    </source>
</evidence>
<evidence type="ECO:0000313" key="11">
    <source>
        <dbReference type="Proteomes" id="UP000053766"/>
    </source>
</evidence>
<evidence type="ECO:0000256" key="1">
    <source>
        <dbReference type="ARBA" id="ARBA00004123"/>
    </source>
</evidence>